<dbReference type="HOGENOM" id="CLU_849005_0_0_11"/>
<organism evidence="1 2">
    <name type="scientific">Paenarthrobacter aurescens (strain TC1)</name>
    <dbReference type="NCBI Taxonomy" id="290340"/>
    <lineage>
        <taxon>Bacteria</taxon>
        <taxon>Bacillati</taxon>
        <taxon>Actinomycetota</taxon>
        <taxon>Actinomycetes</taxon>
        <taxon>Micrococcales</taxon>
        <taxon>Micrococcaceae</taxon>
        <taxon>Paenarthrobacter</taxon>
    </lineage>
</organism>
<dbReference type="AlphaFoldDB" id="A1R9H3"/>
<accession>A1R9H3</accession>
<dbReference type="Proteomes" id="UP000000637">
    <property type="component" value="Chromosome"/>
</dbReference>
<evidence type="ECO:0000313" key="2">
    <source>
        <dbReference type="Proteomes" id="UP000000637"/>
    </source>
</evidence>
<name>A1R9H3_PAEAT</name>
<keyword evidence="2" id="KW-1185">Reference proteome</keyword>
<dbReference type="KEGG" id="aau:AAur_3188"/>
<proteinExistence type="predicted"/>
<sequence>MHLVCPRDHLLMEGSATRPLVVISLFGETRSGKDAFKNGLLSVLENHGLFYRQFSYKLHSLQLEANAARDPLTHLAEQTQAATMNQKHVPLHIALTDLSRDTDDKINVALFNTGGEDNNVETGEDLRKALPFISHTDVFVVMIPPPTLPGLPEHVRMPPGSEGDSTQSRKVTFRHIERLAEAVRDGRLAEETAALKAGQPVPEPAANPIVVFALTKCDRYVDLEGFPQGTLLERRHDDQGLDALDIAMFNEQEALNKFVVDNGGHMLLKQAERIGKVFITAISGTGSDREGHAASQKSALNRCMDPLLLPLMRAGRGRMSQADIEAS</sequence>
<evidence type="ECO:0000313" key="1">
    <source>
        <dbReference type="EMBL" id="ABM07321.1"/>
    </source>
</evidence>
<dbReference type="STRING" id="290340.AAur_3188"/>
<gene>
    <name evidence="1" type="ordered locus">AAur_3188</name>
</gene>
<dbReference type="EMBL" id="CP000474">
    <property type="protein sequence ID" value="ABM07321.1"/>
    <property type="molecule type" value="Genomic_DNA"/>
</dbReference>
<protein>
    <submittedName>
        <fullName evidence="1">Uncharacterized protein</fullName>
    </submittedName>
</protein>
<reference evidence="1 2" key="1">
    <citation type="journal article" date="2006" name="PLoS Genet.">
        <title>Secrets of soil survival revealed by the genome sequence of Arthrobacter aurescens TC1.</title>
        <authorList>
            <person name="Mongodin E.F."/>
            <person name="Shapir N."/>
            <person name="Daugherty S.C."/>
            <person name="DeBoy R.T."/>
            <person name="Emerson J.B."/>
            <person name="Shvartzbeyn A."/>
            <person name="Radune D."/>
            <person name="Vamathevan J."/>
            <person name="Riggs F."/>
            <person name="Grinberg V."/>
            <person name="Khouri H."/>
            <person name="Wackett L.P."/>
            <person name="Nelson K.E."/>
            <person name="Sadowsky M.J."/>
        </authorList>
    </citation>
    <scope>NUCLEOTIDE SEQUENCE [LARGE SCALE GENOMIC DNA]</scope>
    <source>
        <strain evidence="1 2">TC1</strain>
    </source>
</reference>